<evidence type="ECO:0000313" key="4">
    <source>
        <dbReference type="Proteomes" id="UP000054270"/>
    </source>
</evidence>
<dbReference type="OrthoDB" id="3100329at2759"/>
<dbReference type="EMBL" id="KN817680">
    <property type="protein sequence ID" value="KJA14419.1"/>
    <property type="molecule type" value="Genomic_DNA"/>
</dbReference>
<keyword evidence="4" id="KW-1185">Reference proteome</keyword>
<dbReference type="AlphaFoldDB" id="A0A0D2KHR0"/>
<dbReference type="Proteomes" id="UP000054270">
    <property type="component" value="Unassembled WGS sequence"/>
</dbReference>
<proteinExistence type="predicted"/>
<evidence type="ECO:0000313" key="3">
    <source>
        <dbReference type="EMBL" id="KJA14419.1"/>
    </source>
</evidence>
<evidence type="ECO:0000313" key="2">
    <source>
        <dbReference type="EMBL" id="KJA14122.1"/>
    </source>
</evidence>
<reference evidence="2" key="1">
    <citation type="submission" date="2014-04" db="EMBL/GenBank/DDBJ databases">
        <title>Evolutionary Origins and Diversification of the Mycorrhizal Mutualists.</title>
        <authorList>
            <consortium name="DOE Joint Genome Institute"/>
            <person name="Kohler A."/>
            <person name="Kuo A."/>
            <person name="Nagy L.G."/>
            <person name="Floudas D."/>
            <person name="Copeland A."/>
            <person name="Barry K.W."/>
            <person name="Cichocki N."/>
            <person name="Veneault-Fourrey C."/>
            <person name="LaButti K."/>
            <person name="Lindquist E.A."/>
            <person name="Lipzen A."/>
            <person name="Lundell T."/>
            <person name="Morin E."/>
            <person name="Murat C."/>
            <person name="Riley R."/>
            <person name="Ohm R."/>
            <person name="Sun H."/>
            <person name="Tunlid A."/>
            <person name="Henrissat B."/>
            <person name="Grigoriev I.V."/>
            <person name="Hibbett D.S."/>
            <person name="Martin F."/>
            <person name="Consortium M.G."/>
        </authorList>
    </citation>
    <scope>NUCLEOTIDE SEQUENCE [LARGE SCALE GENOMIC DNA]</scope>
    <source>
        <strain evidence="2">FD-334 SS-4</strain>
    </source>
</reference>
<protein>
    <submittedName>
        <fullName evidence="2">Uncharacterized protein</fullName>
    </submittedName>
</protein>
<sequence>MESYRRNKPSSHRSGLPRAQPEDSSDAEYSDFPPIRQRNSTPPAPATGIRVQGHPQPINVSSKEEPFPSQSCQPANAGLGPNNLVNMGSKVAPAKRAKAAQFQKPKSRMRPSGSEDVENERPAKKLRLGSGDEADMRWVREEITAIREGLKKSATEAREGRQALNNTLQALIYEVQRKL</sequence>
<gene>
    <name evidence="3" type="ORF">HYPSUDRAFT_208726</name>
    <name evidence="2" type="ORF">HYPSUDRAFT_208969</name>
</gene>
<accession>A0A0D2KHR0</accession>
<name>A0A0D2KHR0_HYPSF</name>
<feature type="compositionally biased region" description="Basic residues" evidence="1">
    <location>
        <begin position="1"/>
        <end position="11"/>
    </location>
</feature>
<reference evidence="4" key="2">
    <citation type="submission" date="2014-04" db="EMBL/GenBank/DDBJ databases">
        <title>Evolutionary Origins and Diversification of the Mycorrhizal Mutualists.</title>
        <authorList>
            <consortium name="DOE Joint Genome Institute"/>
            <consortium name="Mycorrhizal Genomics Consortium"/>
            <person name="Kohler A."/>
            <person name="Kuo A."/>
            <person name="Nagy L.G."/>
            <person name="Floudas D."/>
            <person name="Copeland A."/>
            <person name="Barry K.W."/>
            <person name="Cichocki N."/>
            <person name="Veneault-Fourrey C."/>
            <person name="LaButti K."/>
            <person name="Lindquist E.A."/>
            <person name="Lipzen A."/>
            <person name="Lundell T."/>
            <person name="Morin E."/>
            <person name="Murat C."/>
            <person name="Riley R."/>
            <person name="Ohm R."/>
            <person name="Sun H."/>
            <person name="Tunlid A."/>
            <person name="Henrissat B."/>
            <person name="Grigoriev I.V."/>
            <person name="Hibbett D.S."/>
            <person name="Martin F."/>
        </authorList>
    </citation>
    <scope>NUCLEOTIDE SEQUENCE [LARGE SCALE GENOMIC DNA]</scope>
    <source>
        <strain evidence="4">FD-334 SS-4</strain>
    </source>
</reference>
<organism evidence="2 4">
    <name type="scientific">Hypholoma sublateritium (strain FD-334 SS-4)</name>
    <dbReference type="NCBI Taxonomy" id="945553"/>
    <lineage>
        <taxon>Eukaryota</taxon>
        <taxon>Fungi</taxon>
        <taxon>Dikarya</taxon>
        <taxon>Basidiomycota</taxon>
        <taxon>Agaricomycotina</taxon>
        <taxon>Agaricomycetes</taxon>
        <taxon>Agaricomycetidae</taxon>
        <taxon>Agaricales</taxon>
        <taxon>Agaricineae</taxon>
        <taxon>Strophariaceae</taxon>
        <taxon>Hypholoma</taxon>
    </lineage>
</organism>
<evidence type="ECO:0000256" key="1">
    <source>
        <dbReference type="SAM" id="MobiDB-lite"/>
    </source>
</evidence>
<dbReference type="EMBL" id="KN817693">
    <property type="protein sequence ID" value="KJA14122.1"/>
    <property type="molecule type" value="Genomic_DNA"/>
</dbReference>
<feature type="region of interest" description="Disordered" evidence="1">
    <location>
        <begin position="1"/>
        <end position="130"/>
    </location>
</feature>